<reference evidence="1" key="1">
    <citation type="submission" date="2023-07" db="EMBL/GenBank/DDBJ databases">
        <title>Black Yeasts Isolated from many extreme environments.</title>
        <authorList>
            <person name="Coleine C."/>
            <person name="Stajich J.E."/>
            <person name="Selbmann L."/>
        </authorList>
    </citation>
    <scope>NUCLEOTIDE SEQUENCE</scope>
    <source>
        <strain evidence="1">CCFEE 5714</strain>
    </source>
</reference>
<organism evidence="1 2">
    <name type="scientific">Vermiconidia calcicola</name>
    <dbReference type="NCBI Taxonomy" id="1690605"/>
    <lineage>
        <taxon>Eukaryota</taxon>
        <taxon>Fungi</taxon>
        <taxon>Dikarya</taxon>
        <taxon>Ascomycota</taxon>
        <taxon>Pezizomycotina</taxon>
        <taxon>Dothideomycetes</taxon>
        <taxon>Dothideomycetidae</taxon>
        <taxon>Mycosphaerellales</taxon>
        <taxon>Extremaceae</taxon>
        <taxon>Vermiconidia</taxon>
    </lineage>
</organism>
<dbReference type="EMBL" id="JAUTXU010000078">
    <property type="protein sequence ID" value="KAK3711221.1"/>
    <property type="molecule type" value="Genomic_DNA"/>
</dbReference>
<evidence type="ECO:0000313" key="1">
    <source>
        <dbReference type="EMBL" id="KAK3711221.1"/>
    </source>
</evidence>
<name>A0ACC3N9P3_9PEZI</name>
<protein>
    <submittedName>
        <fullName evidence="1">Uncharacterized protein</fullName>
    </submittedName>
</protein>
<keyword evidence="2" id="KW-1185">Reference proteome</keyword>
<sequence length="321" mass="34897">MTIDGDTKPHRHAVIGNEKNFWLFESNTGFDLTHPPSPTSPPVASRLTIQTETSPIAINPAKSALIVVDMQNYFLSPALGRARGAGHEAVDQLVKKAIPACRKAGIRVIWLNWGLSREEIDDMPPAVIRAFGFEAKEGGESILLDKHGNPRFTGVDKQPVDGKHGRLYSGLGSVMGTAIDPESGTEQDAGRLLMRDQWNTALYPPLDKLYAEGKKLDVRPDVWIHKNRMSGMWGADHACADFLEKEGIRTLMFTGVNTDQCVGGTFLDCFSKGYDCILLSDGCGTTSPGFAQQSVEFNASNTHGFSTTCKALAEGADNMAR</sequence>
<comment type="caution">
    <text evidence="1">The sequence shown here is derived from an EMBL/GenBank/DDBJ whole genome shotgun (WGS) entry which is preliminary data.</text>
</comment>
<gene>
    <name evidence="1" type="ORF">LTR37_009815</name>
</gene>
<accession>A0ACC3N9P3</accession>
<dbReference type="Proteomes" id="UP001281147">
    <property type="component" value="Unassembled WGS sequence"/>
</dbReference>
<evidence type="ECO:0000313" key="2">
    <source>
        <dbReference type="Proteomes" id="UP001281147"/>
    </source>
</evidence>
<proteinExistence type="predicted"/>